<organism evidence="1">
    <name type="scientific">uncultured Rubrobacteraceae bacterium</name>
    <dbReference type="NCBI Taxonomy" id="349277"/>
    <lineage>
        <taxon>Bacteria</taxon>
        <taxon>Bacillati</taxon>
        <taxon>Actinomycetota</taxon>
        <taxon>Rubrobacteria</taxon>
        <taxon>Rubrobacterales</taxon>
        <taxon>Rubrobacteraceae</taxon>
        <taxon>environmental samples</taxon>
    </lineage>
</organism>
<accession>A0A6J4QEG0</accession>
<proteinExistence type="predicted"/>
<dbReference type="AlphaFoldDB" id="A0A6J4QEG0"/>
<reference evidence="1" key="1">
    <citation type="submission" date="2020-02" db="EMBL/GenBank/DDBJ databases">
        <authorList>
            <person name="Meier V. D."/>
        </authorList>
    </citation>
    <scope>NUCLEOTIDE SEQUENCE</scope>
    <source>
        <strain evidence="1">AVDCRST_MAG02</strain>
    </source>
</reference>
<sequence length="55" mass="6071">MVDAAVGTILRVAARPDATEFRVSEPAGDTFGLELPGVEAERWELPDYEKRGPKR</sequence>
<evidence type="ECO:0000313" key="1">
    <source>
        <dbReference type="EMBL" id="CAA9442580.1"/>
    </source>
</evidence>
<protein>
    <submittedName>
        <fullName evidence="1">Uncharacterized protein</fullName>
    </submittedName>
</protein>
<gene>
    <name evidence="1" type="ORF">AVDCRST_MAG02-203</name>
</gene>
<dbReference type="EMBL" id="CADCVH010000001">
    <property type="protein sequence ID" value="CAA9442580.1"/>
    <property type="molecule type" value="Genomic_DNA"/>
</dbReference>
<name>A0A6J4QEG0_9ACTN</name>